<dbReference type="OrthoDB" id="157587at2157"/>
<dbReference type="InterPro" id="IPR055969">
    <property type="entry name" value="DUF7547"/>
</dbReference>
<keyword evidence="3" id="KW-1185">Reference proteome</keyword>
<organism evidence="2 3">
    <name type="scientific">Natrarchaeobius halalkaliphilus</name>
    <dbReference type="NCBI Taxonomy" id="1679091"/>
    <lineage>
        <taxon>Archaea</taxon>
        <taxon>Methanobacteriati</taxon>
        <taxon>Methanobacteriota</taxon>
        <taxon>Stenosarchaea group</taxon>
        <taxon>Halobacteria</taxon>
        <taxon>Halobacteriales</taxon>
        <taxon>Natrialbaceae</taxon>
        <taxon>Natrarchaeobius</taxon>
    </lineage>
</organism>
<gene>
    <name evidence="2" type="ORF">EA462_10050</name>
</gene>
<protein>
    <submittedName>
        <fullName evidence="2">Uncharacterized protein</fullName>
    </submittedName>
</protein>
<dbReference type="Proteomes" id="UP000273828">
    <property type="component" value="Unassembled WGS sequence"/>
</dbReference>
<reference evidence="2 3" key="1">
    <citation type="submission" date="2018-10" db="EMBL/GenBank/DDBJ databases">
        <title>Natrarchaeobius chitinivorans gen. nov., sp. nov., and Natrarchaeobius haloalkaliphilus sp. nov., alkaliphilic, chitin-utilizing haloarchaea from hypersaline alkaline lakes.</title>
        <authorList>
            <person name="Sorokin D.Y."/>
            <person name="Elcheninov A.G."/>
            <person name="Kostrikina N.A."/>
            <person name="Bale N.J."/>
            <person name="Sinninghe Damste J.S."/>
            <person name="Khijniak T.V."/>
            <person name="Kublanov I.V."/>
            <person name="Toshchakov S.V."/>
        </authorList>
    </citation>
    <scope>NUCLEOTIDE SEQUENCE [LARGE SCALE GENOMIC DNA]</scope>
    <source>
        <strain evidence="2 3">AArcht-Sl</strain>
    </source>
</reference>
<feature type="compositionally biased region" description="Acidic residues" evidence="1">
    <location>
        <begin position="185"/>
        <end position="197"/>
    </location>
</feature>
<comment type="caution">
    <text evidence="2">The sequence shown here is derived from an EMBL/GenBank/DDBJ whole genome shotgun (WGS) entry which is preliminary data.</text>
</comment>
<accession>A0A3N6NZE0</accession>
<dbReference type="AlphaFoldDB" id="A0A3N6NZE0"/>
<evidence type="ECO:0000313" key="2">
    <source>
        <dbReference type="EMBL" id="RQG90309.1"/>
    </source>
</evidence>
<feature type="region of interest" description="Disordered" evidence="1">
    <location>
        <begin position="142"/>
        <end position="256"/>
    </location>
</feature>
<dbReference type="RefSeq" id="WP_124178414.1">
    <property type="nucleotide sequence ID" value="NZ_REFY01000003.1"/>
</dbReference>
<evidence type="ECO:0000256" key="1">
    <source>
        <dbReference type="SAM" id="MobiDB-lite"/>
    </source>
</evidence>
<name>A0A3N6NZE0_9EURY</name>
<sequence length="256" mass="27864">MVDENDELTEAIRELTRTIDDLSREFEPQPRRPPLRPPTPRELLAFTDEVALPAMLAVLNSSVRTLETFQRGLELVRTEREVRERTGEVVSSERANDLRKTTLSRLDTVLAELQRAASEGTLPADERARELLTDARRLRDDVDDRLEDAAGGLDPDERDGSPSSESVEIDIDEGSSGADQRSVDGDAESNVDVDAELETLKDQYGPDDDPDSSSVGDDVSGDDAGNSAEQGDRSADHGGSDDSGGENAGEHSDEDE</sequence>
<proteinExistence type="predicted"/>
<feature type="compositionally biased region" description="Basic and acidic residues" evidence="1">
    <location>
        <begin position="230"/>
        <end position="240"/>
    </location>
</feature>
<feature type="region of interest" description="Disordered" evidence="1">
    <location>
        <begin position="20"/>
        <end position="40"/>
    </location>
</feature>
<dbReference type="Pfam" id="PF24414">
    <property type="entry name" value="DUF7547"/>
    <property type="match status" value="1"/>
</dbReference>
<feature type="compositionally biased region" description="Pro residues" evidence="1">
    <location>
        <begin position="31"/>
        <end position="40"/>
    </location>
</feature>
<dbReference type="EMBL" id="REFY01000003">
    <property type="protein sequence ID" value="RQG90309.1"/>
    <property type="molecule type" value="Genomic_DNA"/>
</dbReference>
<evidence type="ECO:0000313" key="3">
    <source>
        <dbReference type="Proteomes" id="UP000273828"/>
    </source>
</evidence>
<feature type="compositionally biased region" description="Basic and acidic residues" evidence="1">
    <location>
        <begin position="20"/>
        <end position="30"/>
    </location>
</feature>